<dbReference type="GO" id="GO:0030623">
    <property type="term" value="F:U5 snRNA binding"/>
    <property type="evidence" value="ECO:0007669"/>
    <property type="project" value="TreeGrafter"/>
</dbReference>
<dbReference type="GO" id="GO:0005682">
    <property type="term" value="C:U5 snRNP"/>
    <property type="evidence" value="ECO:0007669"/>
    <property type="project" value="TreeGrafter"/>
</dbReference>
<dbReference type="HOGENOM" id="CLU_2378466_0_0_1"/>
<proteinExistence type="predicted"/>
<dbReference type="STRING" id="765440.A0A0C3F1A9"/>
<dbReference type="InParanoid" id="A0A0C3F1A9"/>
<dbReference type="Gene3D" id="3.30.43.40">
    <property type="entry name" value="Pre-mRNA-processing-splicing factor 8, U5-snRNA-binding domain"/>
    <property type="match status" value="1"/>
</dbReference>
<name>A0A0C3F1A9_PILCF</name>
<dbReference type="AlphaFoldDB" id="A0A0C3F1A9"/>
<dbReference type="PANTHER" id="PTHR11140">
    <property type="entry name" value="PRE-MRNA SPLICING FACTOR PRP8"/>
    <property type="match status" value="1"/>
</dbReference>
<dbReference type="GO" id="GO:0097157">
    <property type="term" value="F:pre-mRNA intronic binding"/>
    <property type="evidence" value="ECO:0007669"/>
    <property type="project" value="TreeGrafter"/>
</dbReference>
<dbReference type="SUPFAM" id="SSF53098">
    <property type="entry name" value="Ribonuclease H-like"/>
    <property type="match status" value="1"/>
</dbReference>
<accession>A0A0C3F1A9</accession>
<dbReference type="Proteomes" id="UP000054166">
    <property type="component" value="Unassembled WGS sequence"/>
</dbReference>
<feature type="non-terminal residue" evidence="1">
    <location>
        <position position="1"/>
    </location>
</feature>
<dbReference type="GO" id="GO:0030620">
    <property type="term" value="F:U2 snRNA binding"/>
    <property type="evidence" value="ECO:0007669"/>
    <property type="project" value="TreeGrafter"/>
</dbReference>
<organism evidence="1 2">
    <name type="scientific">Piloderma croceum (strain F 1598)</name>
    <dbReference type="NCBI Taxonomy" id="765440"/>
    <lineage>
        <taxon>Eukaryota</taxon>
        <taxon>Fungi</taxon>
        <taxon>Dikarya</taxon>
        <taxon>Basidiomycota</taxon>
        <taxon>Agaricomycotina</taxon>
        <taxon>Agaricomycetes</taxon>
        <taxon>Agaricomycetidae</taxon>
        <taxon>Atheliales</taxon>
        <taxon>Atheliaceae</taxon>
        <taxon>Piloderma</taxon>
    </lineage>
</organism>
<gene>
    <name evidence="1" type="ORF">PILCRDRAFT_75372</name>
</gene>
<evidence type="ECO:0000313" key="1">
    <source>
        <dbReference type="EMBL" id="KIM78575.1"/>
    </source>
</evidence>
<dbReference type="GO" id="GO:0000244">
    <property type="term" value="P:spliceosomal tri-snRNP complex assembly"/>
    <property type="evidence" value="ECO:0007669"/>
    <property type="project" value="TreeGrafter"/>
</dbReference>
<dbReference type="EMBL" id="KN833015">
    <property type="protein sequence ID" value="KIM78575.1"/>
    <property type="molecule type" value="Genomic_DNA"/>
</dbReference>
<dbReference type="OrthoDB" id="1931567at2759"/>
<dbReference type="InterPro" id="IPR012337">
    <property type="entry name" value="RNaseH-like_sf"/>
</dbReference>
<sequence length="95" mass="11105">LEIVEWEDMFVSVYSQNNARLLFSMCGLEVQILPKIGMMRGRQFLLKDAVWNLTDEQMKGHTPRVFLHVSGFTDTRLIGVQQFNNRILEALDQLY</sequence>
<dbReference type="GO" id="GO:0017070">
    <property type="term" value="F:U6 snRNA binding"/>
    <property type="evidence" value="ECO:0007669"/>
    <property type="project" value="TreeGrafter"/>
</dbReference>
<evidence type="ECO:0000313" key="2">
    <source>
        <dbReference type="Proteomes" id="UP000054166"/>
    </source>
</evidence>
<protein>
    <submittedName>
        <fullName evidence="1">Uncharacterized protein</fullName>
    </submittedName>
</protein>
<keyword evidence="2" id="KW-1185">Reference proteome</keyword>
<dbReference type="GO" id="GO:0071013">
    <property type="term" value="C:catalytic step 2 spliceosome"/>
    <property type="evidence" value="ECO:0007669"/>
    <property type="project" value="TreeGrafter"/>
</dbReference>
<dbReference type="InterPro" id="IPR027652">
    <property type="entry name" value="PRP8"/>
</dbReference>
<dbReference type="InterPro" id="IPR042516">
    <property type="entry name" value="Prp8_U5-snRNA-bd_sf"/>
</dbReference>
<dbReference type="GO" id="GO:0030619">
    <property type="term" value="F:U1 snRNA binding"/>
    <property type="evidence" value="ECO:0007669"/>
    <property type="project" value="TreeGrafter"/>
</dbReference>
<dbReference type="PANTHER" id="PTHR11140:SF0">
    <property type="entry name" value="PRE-MRNA-PROCESSING-SPLICING FACTOR 8"/>
    <property type="match status" value="1"/>
</dbReference>
<reference evidence="2" key="2">
    <citation type="submission" date="2015-01" db="EMBL/GenBank/DDBJ databases">
        <title>Evolutionary Origins and Diversification of the Mycorrhizal Mutualists.</title>
        <authorList>
            <consortium name="DOE Joint Genome Institute"/>
            <consortium name="Mycorrhizal Genomics Consortium"/>
            <person name="Kohler A."/>
            <person name="Kuo A."/>
            <person name="Nagy L.G."/>
            <person name="Floudas D."/>
            <person name="Copeland A."/>
            <person name="Barry K.W."/>
            <person name="Cichocki N."/>
            <person name="Veneault-Fourrey C."/>
            <person name="LaButti K."/>
            <person name="Lindquist E.A."/>
            <person name="Lipzen A."/>
            <person name="Lundell T."/>
            <person name="Morin E."/>
            <person name="Murat C."/>
            <person name="Riley R."/>
            <person name="Ohm R."/>
            <person name="Sun H."/>
            <person name="Tunlid A."/>
            <person name="Henrissat B."/>
            <person name="Grigoriev I.V."/>
            <person name="Hibbett D.S."/>
            <person name="Martin F."/>
        </authorList>
    </citation>
    <scope>NUCLEOTIDE SEQUENCE [LARGE SCALE GENOMIC DNA]</scope>
    <source>
        <strain evidence="2">F 1598</strain>
    </source>
</reference>
<reference evidence="1 2" key="1">
    <citation type="submission" date="2014-04" db="EMBL/GenBank/DDBJ databases">
        <authorList>
            <consortium name="DOE Joint Genome Institute"/>
            <person name="Kuo A."/>
            <person name="Tarkka M."/>
            <person name="Buscot F."/>
            <person name="Kohler A."/>
            <person name="Nagy L.G."/>
            <person name="Floudas D."/>
            <person name="Copeland A."/>
            <person name="Barry K.W."/>
            <person name="Cichocki N."/>
            <person name="Veneault-Fourrey C."/>
            <person name="LaButti K."/>
            <person name="Lindquist E.A."/>
            <person name="Lipzen A."/>
            <person name="Lundell T."/>
            <person name="Morin E."/>
            <person name="Murat C."/>
            <person name="Sun H."/>
            <person name="Tunlid A."/>
            <person name="Henrissat B."/>
            <person name="Grigoriev I.V."/>
            <person name="Hibbett D.S."/>
            <person name="Martin F."/>
            <person name="Nordberg H.P."/>
            <person name="Cantor M.N."/>
            <person name="Hua S.X."/>
        </authorList>
    </citation>
    <scope>NUCLEOTIDE SEQUENCE [LARGE SCALE GENOMIC DNA]</scope>
    <source>
        <strain evidence="1 2">F 1598</strain>
    </source>
</reference>